<dbReference type="Pfam" id="PF17827">
    <property type="entry name" value="PrmC_N"/>
    <property type="match status" value="1"/>
</dbReference>
<sequence>MILAEMKNKLSSELNSEESKSIIEMVTGFDSMGQILNSKKEVSKEQEKEIFEILNKRQNGYPLQYILGKWSFMGNDYFIGEGVLIPRDDTEVVVSSVIPYLRNIDSPKILDLCSGSGIIPITLKKMFPGSEVHALELSEKAIVYLEKNIKFHNCNIILHKGDLNLLYKDFEDGYFDLIISNPPYIKQEDMLTLQEEVKSEPTMALEGGVTGLDFYKAIVSKYSSKLKIGGMLSFELGENQFDDVKAMMTEKGFVNIKEFLDLGNIQRAINGTYLL</sequence>
<feature type="domain" description="Methyltransferase small" evidence="6">
    <location>
        <begin position="101"/>
        <end position="189"/>
    </location>
</feature>
<evidence type="ECO:0000313" key="8">
    <source>
        <dbReference type="EMBL" id="QCT06474.1"/>
    </source>
</evidence>
<dbReference type="EC" id="2.1.1.297" evidence="1"/>
<evidence type="ECO:0000313" key="9">
    <source>
        <dbReference type="Proteomes" id="UP000301475"/>
    </source>
</evidence>
<reference evidence="8 9" key="1">
    <citation type="submission" date="2019-04" db="EMBL/GenBank/DDBJ databases">
        <authorList>
            <person name="Embree M."/>
            <person name="Gaffney J.R."/>
        </authorList>
    </citation>
    <scope>NUCLEOTIDE SEQUENCE [LARGE SCALE GENOMIC DNA]</scope>
    <source>
        <strain evidence="8 9">JE7A12</strain>
    </source>
</reference>
<keyword evidence="4" id="KW-0949">S-adenosyl-L-methionine</keyword>
<dbReference type="PROSITE" id="PS00092">
    <property type="entry name" value="N6_MTASE"/>
    <property type="match status" value="1"/>
</dbReference>
<dbReference type="NCBIfam" id="TIGR03534">
    <property type="entry name" value="RF_mod_PrmC"/>
    <property type="match status" value="1"/>
</dbReference>
<evidence type="ECO:0000256" key="1">
    <source>
        <dbReference type="ARBA" id="ARBA00012771"/>
    </source>
</evidence>
<proteinExistence type="predicted"/>
<dbReference type="KEGG" id="ruj:E5Z56_03490"/>
<dbReference type="InterPro" id="IPR019874">
    <property type="entry name" value="RF_methyltr_PrmC"/>
</dbReference>
<evidence type="ECO:0000259" key="6">
    <source>
        <dbReference type="Pfam" id="PF05175"/>
    </source>
</evidence>
<evidence type="ECO:0000259" key="7">
    <source>
        <dbReference type="Pfam" id="PF17827"/>
    </source>
</evidence>
<dbReference type="Pfam" id="PF05175">
    <property type="entry name" value="MTS"/>
    <property type="match status" value="1"/>
</dbReference>
<gene>
    <name evidence="8" type="primary">prmC</name>
    <name evidence="8" type="ORF">E5Z56_03490</name>
</gene>
<dbReference type="Gene3D" id="3.40.50.150">
    <property type="entry name" value="Vaccinia Virus protein VP39"/>
    <property type="match status" value="1"/>
</dbReference>
<protein>
    <recommendedName>
        <fullName evidence="1">peptide chain release factor N(5)-glutamine methyltransferase</fullName>
        <ecNumber evidence="1">2.1.1.297</ecNumber>
    </recommendedName>
</protein>
<keyword evidence="9" id="KW-1185">Reference proteome</keyword>
<dbReference type="Proteomes" id="UP000301475">
    <property type="component" value="Chromosome"/>
</dbReference>
<dbReference type="InterPro" id="IPR004556">
    <property type="entry name" value="HemK-like"/>
</dbReference>
<keyword evidence="2 8" id="KW-0489">Methyltransferase</keyword>
<dbReference type="InterPro" id="IPR040758">
    <property type="entry name" value="PrmC_N"/>
</dbReference>
<dbReference type="GO" id="GO:0102559">
    <property type="term" value="F:peptide chain release factor N(5)-glutamine methyltransferase activity"/>
    <property type="evidence" value="ECO:0007669"/>
    <property type="project" value="UniProtKB-EC"/>
</dbReference>
<dbReference type="PANTHER" id="PTHR18895:SF74">
    <property type="entry name" value="MTRF1L RELEASE FACTOR GLUTAMINE METHYLTRANSFERASE"/>
    <property type="match status" value="1"/>
</dbReference>
<dbReference type="OrthoDB" id="9800643at2"/>
<dbReference type="InterPro" id="IPR050320">
    <property type="entry name" value="N5-glutamine_MTase"/>
</dbReference>
<dbReference type="NCBIfam" id="TIGR00536">
    <property type="entry name" value="hemK_fam"/>
    <property type="match status" value="1"/>
</dbReference>
<name>A0A4P8XVN3_9FIRM</name>
<evidence type="ECO:0000256" key="2">
    <source>
        <dbReference type="ARBA" id="ARBA00022603"/>
    </source>
</evidence>
<dbReference type="InterPro" id="IPR002052">
    <property type="entry name" value="DNA_methylase_N6_adenine_CS"/>
</dbReference>
<dbReference type="AlphaFoldDB" id="A0A4P8XVN3"/>
<accession>A0A4P8XVN3</accession>
<dbReference type="RefSeq" id="WP_138156545.1">
    <property type="nucleotide sequence ID" value="NZ_CP039381.1"/>
</dbReference>
<evidence type="ECO:0000256" key="4">
    <source>
        <dbReference type="ARBA" id="ARBA00022691"/>
    </source>
</evidence>
<dbReference type="EMBL" id="CP039381">
    <property type="protein sequence ID" value="QCT06474.1"/>
    <property type="molecule type" value="Genomic_DNA"/>
</dbReference>
<dbReference type="CDD" id="cd02440">
    <property type="entry name" value="AdoMet_MTases"/>
    <property type="match status" value="1"/>
</dbReference>
<dbReference type="PANTHER" id="PTHR18895">
    <property type="entry name" value="HEMK METHYLTRANSFERASE"/>
    <property type="match status" value="1"/>
</dbReference>
<organism evidence="8 9">
    <name type="scientific">Ruminococcus bovis</name>
    <dbReference type="NCBI Taxonomy" id="2564099"/>
    <lineage>
        <taxon>Bacteria</taxon>
        <taxon>Bacillati</taxon>
        <taxon>Bacillota</taxon>
        <taxon>Clostridia</taxon>
        <taxon>Eubacteriales</taxon>
        <taxon>Oscillospiraceae</taxon>
        <taxon>Ruminococcus</taxon>
    </lineage>
</organism>
<evidence type="ECO:0000256" key="3">
    <source>
        <dbReference type="ARBA" id="ARBA00022679"/>
    </source>
</evidence>
<comment type="catalytic activity">
    <reaction evidence="5">
        <text>L-glutaminyl-[peptide chain release factor] + S-adenosyl-L-methionine = N(5)-methyl-L-glutaminyl-[peptide chain release factor] + S-adenosyl-L-homocysteine + H(+)</text>
        <dbReference type="Rhea" id="RHEA:42896"/>
        <dbReference type="Rhea" id="RHEA-COMP:10271"/>
        <dbReference type="Rhea" id="RHEA-COMP:10272"/>
        <dbReference type="ChEBI" id="CHEBI:15378"/>
        <dbReference type="ChEBI" id="CHEBI:30011"/>
        <dbReference type="ChEBI" id="CHEBI:57856"/>
        <dbReference type="ChEBI" id="CHEBI:59789"/>
        <dbReference type="ChEBI" id="CHEBI:61891"/>
        <dbReference type="EC" id="2.1.1.297"/>
    </reaction>
</comment>
<dbReference type="GO" id="GO:0032259">
    <property type="term" value="P:methylation"/>
    <property type="evidence" value="ECO:0007669"/>
    <property type="project" value="UniProtKB-KW"/>
</dbReference>
<evidence type="ECO:0000256" key="5">
    <source>
        <dbReference type="ARBA" id="ARBA00048391"/>
    </source>
</evidence>
<dbReference type="Gene3D" id="1.10.8.10">
    <property type="entry name" value="DNA helicase RuvA subunit, C-terminal domain"/>
    <property type="match status" value="1"/>
</dbReference>
<dbReference type="InterPro" id="IPR007848">
    <property type="entry name" value="Small_mtfrase_dom"/>
</dbReference>
<dbReference type="GO" id="GO:0003676">
    <property type="term" value="F:nucleic acid binding"/>
    <property type="evidence" value="ECO:0007669"/>
    <property type="project" value="InterPro"/>
</dbReference>
<feature type="domain" description="Release factor glutamine methyltransferase N-terminal" evidence="7">
    <location>
        <begin position="15"/>
        <end position="68"/>
    </location>
</feature>
<dbReference type="SUPFAM" id="SSF53335">
    <property type="entry name" value="S-adenosyl-L-methionine-dependent methyltransferases"/>
    <property type="match status" value="1"/>
</dbReference>
<dbReference type="InterPro" id="IPR029063">
    <property type="entry name" value="SAM-dependent_MTases_sf"/>
</dbReference>
<keyword evidence="3 8" id="KW-0808">Transferase</keyword>